<evidence type="ECO:0000256" key="3">
    <source>
        <dbReference type="ARBA" id="ARBA00023002"/>
    </source>
</evidence>
<feature type="domain" description="D-isomer specific 2-hydroxyacid dehydrogenase catalytic" evidence="6">
    <location>
        <begin position="17"/>
        <end position="319"/>
    </location>
</feature>
<dbReference type="GO" id="GO:0016616">
    <property type="term" value="F:oxidoreductase activity, acting on the CH-OH group of donors, NAD or NADP as acceptor"/>
    <property type="evidence" value="ECO:0007669"/>
    <property type="project" value="InterPro"/>
</dbReference>
<dbReference type="PROSITE" id="PS00670">
    <property type="entry name" value="D_2_HYDROXYACID_DH_2"/>
    <property type="match status" value="1"/>
</dbReference>
<dbReference type="Pfam" id="PF00389">
    <property type="entry name" value="2-Hacid_dh"/>
    <property type="match status" value="1"/>
</dbReference>
<dbReference type="GO" id="GO:0005634">
    <property type="term" value="C:nucleus"/>
    <property type="evidence" value="ECO:0007669"/>
    <property type="project" value="UniProtKB-SubCell"/>
</dbReference>
<dbReference type="EMBL" id="JAOPGA020001623">
    <property type="protein sequence ID" value="KAL0489963.1"/>
    <property type="molecule type" value="Genomic_DNA"/>
</dbReference>
<dbReference type="Pfam" id="PF02826">
    <property type="entry name" value="2-Hacid_dh_C"/>
    <property type="match status" value="1"/>
</dbReference>
<dbReference type="PROSITE" id="PS00671">
    <property type="entry name" value="D_2_HYDROXYACID_DH_3"/>
    <property type="match status" value="1"/>
</dbReference>
<dbReference type="InterPro" id="IPR006140">
    <property type="entry name" value="D-isomer_DH_NAD-bd"/>
</dbReference>
<dbReference type="GO" id="GO:0006357">
    <property type="term" value="P:regulation of transcription by RNA polymerase II"/>
    <property type="evidence" value="ECO:0007669"/>
    <property type="project" value="TreeGrafter"/>
</dbReference>
<evidence type="ECO:0000313" key="9">
    <source>
        <dbReference type="Proteomes" id="UP001431209"/>
    </source>
</evidence>
<gene>
    <name evidence="8" type="ORF">AKO1_009325</name>
</gene>
<dbReference type="GO" id="GO:0003714">
    <property type="term" value="F:transcription corepressor activity"/>
    <property type="evidence" value="ECO:0007669"/>
    <property type="project" value="InterPro"/>
</dbReference>
<reference evidence="8 9" key="1">
    <citation type="submission" date="2024-03" db="EMBL/GenBank/DDBJ databases">
        <title>The Acrasis kona genome and developmental transcriptomes reveal deep origins of eukaryotic multicellular pathways.</title>
        <authorList>
            <person name="Sheikh S."/>
            <person name="Fu C.-J."/>
            <person name="Brown M.W."/>
            <person name="Baldauf S.L."/>
        </authorList>
    </citation>
    <scope>NUCLEOTIDE SEQUENCE [LARGE SCALE GENOMIC DNA]</scope>
    <source>
        <strain evidence="8 9">ATCC MYA-3509</strain>
    </source>
</reference>
<comment type="similarity">
    <text evidence="2 5">Belongs to the D-isomer specific 2-hydroxyacid dehydrogenase family.</text>
</comment>
<comment type="caution">
    <text evidence="8">The sequence shown here is derived from an EMBL/GenBank/DDBJ whole genome shotgun (WGS) entry which is preliminary data.</text>
</comment>
<dbReference type="SUPFAM" id="SSF52283">
    <property type="entry name" value="Formate/glycerate dehydrogenase catalytic domain-like"/>
    <property type="match status" value="1"/>
</dbReference>
<evidence type="ECO:0000259" key="7">
    <source>
        <dbReference type="Pfam" id="PF02826"/>
    </source>
</evidence>
<dbReference type="GO" id="GO:0003713">
    <property type="term" value="F:transcription coactivator activity"/>
    <property type="evidence" value="ECO:0007669"/>
    <property type="project" value="TreeGrafter"/>
</dbReference>
<keyword evidence="9" id="KW-1185">Reference proteome</keyword>
<evidence type="ECO:0000313" key="8">
    <source>
        <dbReference type="EMBL" id="KAL0489963.1"/>
    </source>
</evidence>
<accession>A0AAW2ZJC8</accession>
<name>A0AAW2ZJC8_9EUKA</name>
<feature type="domain" description="D-isomer specific 2-hydroxyacid dehydrogenase NAD-binding" evidence="7">
    <location>
        <begin position="109"/>
        <end position="287"/>
    </location>
</feature>
<proteinExistence type="inferred from homology"/>
<dbReference type="InterPro" id="IPR029753">
    <property type="entry name" value="D-isomer_DH_CS"/>
</dbReference>
<protein>
    <submittedName>
        <fullName evidence="8">C-terminal binding protein</fullName>
    </submittedName>
</protein>
<dbReference type="InterPro" id="IPR036291">
    <property type="entry name" value="NAD(P)-bd_dom_sf"/>
</dbReference>
<organism evidence="8 9">
    <name type="scientific">Acrasis kona</name>
    <dbReference type="NCBI Taxonomy" id="1008807"/>
    <lineage>
        <taxon>Eukaryota</taxon>
        <taxon>Discoba</taxon>
        <taxon>Heterolobosea</taxon>
        <taxon>Tetramitia</taxon>
        <taxon>Eutetramitia</taxon>
        <taxon>Acrasidae</taxon>
        <taxon>Acrasis</taxon>
    </lineage>
</organism>
<dbReference type="Proteomes" id="UP001431209">
    <property type="component" value="Unassembled WGS sequence"/>
</dbReference>
<evidence type="ECO:0000256" key="4">
    <source>
        <dbReference type="ARBA" id="ARBA00023242"/>
    </source>
</evidence>
<dbReference type="GO" id="GO:0051287">
    <property type="term" value="F:NAD binding"/>
    <property type="evidence" value="ECO:0007669"/>
    <property type="project" value="InterPro"/>
</dbReference>
<dbReference type="GO" id="GO:0001221">
    <property type="term" value="F:transcription coregulator binding"/>
    <property type="evidence" value="ECO:0007669"/>
    <property type="project" value="TreeGrafter"/>
</dbReference>
<dbReference type="GO" id="GO:0140297">
    <property type="term" value="F:DNA-binding transcription factor binding"/>
    <property type="evidence" value="ECO:0007669"/>
    <property type="project" value="TreeGrafter"/>
</dbReference>
<dbReference type="AlphaFoldDB" id="A0AAW2ZJC8"/>
<evidence type="ECO:0000256" key="1">
    <source>
        <dbReference type="ARBA" id="ARBA00004123"/>
    </source>
</evidence>
<sequence length="328" mass="36517">MSKVAVLGKLDHKLDIEQKVLGDNITIDIIEDPEKESDRLSEYDGFLSWHFVPFTKEMISKASKCKAICRIATGFDNIDLEEAGKRGIPVTNVPDYGTEEVADTAMCSILNLLRKNSEIARDQEGSNPKQIVPTDFIKTYRMHRVSGKELGIIGLGSIGMTLALRAKAFNMKVSYFDPKVPPATNKSLGIHKYDTVDELLKNADVISLHCPLVEKTKNILNADAFKKCKKGVYVINVARGELIDEKALVEALKSSQVAGAALDTVCKEPYDGHLSNVPNLIITPHSAFCSFESMEEMRRKSAEELKRIFNGEDPINIVNEKFLEKKKD</sequence>
<comment type="subcellular location">
    <subcellularLocation>
        <location evidence="1">Nucleus</location>
    </subcellularLocation>
</comment>
<keyword evidence="3 5" id="KW-0560">Oxidoreductase</keyword>
<dbReference type="PROSITE" id="PS00065">
    <property type="entry name" value="D_2_HYDROXYACID_DH_1"/>
    <property type="match status" value="1"/>
</dbReference>
<dbReference type="PANTHER" id="PTHR46029:SF7">
    <property type="entry name" value="C-TERMINAL-BINDING PROTEIN"/>
    <property type="match status" value="1"/>
</dbReference>
<dbReference type="SUPFAM" id="SSF51735">
    <property type="entry name" value="NAD(P)-binding Rossmann-fold domains"/>
    <property type="match status" value="1"/>
</dbReference>
<dbReference type="PANTHER" id="PTHR46029">
    <property type="entry name" value="C-TERMINAL-BINDING PROTEIN"/>
    <property type="match status" value="1"/>
</dbReference>
<dbReference type="Gene3D" id="3.40.50.720">
    <property type="entry name" value="NAD(P)-binding Rossmann-like Domain"/>
    <property type="match status" value="2"/>
</dbReference>
<dbReference type="InterPro" id="IPR043322">
    <property type="entry name" value="CtBP"/>
</dbReference>
<evidence type="ECO:0000259" key="6">
    <source>
        <dbReference type="Pfam" id="PF00389"/>
    </source>
</evidence>
<evidence type="ECO:0000256" key="2">
    <source>
        <dbReference type="ARBA" id="ARBA00005854"/>
    </source>
</evidence>
<evidence type="ECO:0000256" key="5">
    <source>
        <dbReference type="RuleBase" id="RU003719"/>
    </source>
</evidence>
<dbReference type="InterPro" id="IPR029752">
    <property type="entry name" value="D-isomer_DH_CS1"/>
</dbReference>
<dbReference type="CDD" id="cd05299">
    <property type="entry name" value="CtBP_dh"/>
    <property type="match status" value="1"/>
</dbReference>
<dbReference type="InterPro" id="IPR006139">
    <property type="entry name" value="D-isomer_2_OHA_DH_cat_dom"/>
</dbReference>
<dbReference type="InterPro" id="IPR051638">
    <property type="entry name" value="CTBP_dehydrogenase"/>
</dbReference>
<keyword evidence="4" id="KW-0539">Nucleus</keyword>